<comment type="pathway">
    <text evidence="1 6">Amino-acid biosynthesis; L-arginine biosynthesis; L-arginine from L-ornithine and carbamoyl phosphate: step 3/3.</text>
</comment>
<protein>
    <recommendedName>
        <fullName evidence="2 6">Argininosuccinate lyase</fullName>
        <shortName evidence="6">ASAL</shortName>
        <ecNumber evidence="2 6">4.3.2.1</ecNumber>
    </recommendedName>
    <alternativeName>
        <fullName evidence="6">Arginosuccinase</fullName>
    </alternativeName>
</protein>
<dbReference type="KEGG" id="cbv:U729_401"/>
<dbReference type="Pfam" id="PF14698">
    <property type="entry name" value="ASL_C2"/>
    <property type="match status" value="1"/>
</dbReference>
<dbReference type="NCBIfam" id="TIGR00838">
    <property type="entry name" value="argH"/>
    <property type="match status" value="1"/>
</dbReference>
<feature type="domain" description="Argininosuccinate lyase C-terminal" evidence="8">
    <location>
        <begin position="363"/>
        <end position="431"/>
    </location>
</feature>
<evidence type="ECO:0000256" key="3">
    <source>
        <dbReference type="ARBA" id="ARBA00022571"/>
    </source>
</evidence>
<dbReference type="Pfam" id="PF00206">
    <property type="entry name" value="Lyase_1"/>
    <property type="match status" value="1"/>
</dbReference>
<keyword evidence="5 6" id="KW-0456">Lyase</keyword>
<dbReference type="EMBL" id="CP006905">
    <property type="protein sequence ID" value="AIY83841.1"/>
    <property type="molecule type" value="Genomic_DNA"/>
</dbReference>
<name>A0A0A7FYG6_9CLOT</name>
<dbReference type="GO" id="GO:0004056">
    <property type="term" value="F:argininosuccinate lyase activity"/>
    <property type="evidence" value="ECO:0007669"/>
    <property type="project" value="UniProtKB-UniRule"/>
</dbReference>
<dbReference type="PROSITE" id="PS00163">
    <property type="entry name" value="FUMARATE_LYASES"/>
    <property type="match status" value="1"/>
</dbReference>
<dbReference type="Proteomes" id="UP000030635">
    <property type="component" value="Chromosome"/>
</dbReference>
<keyword evidence="10" id="KW-1185">Reference proteome</keyword>
<gene>
    <name evidence="6 9" type="primary">argH</name>
    <name evidence="9" type="ORF">U729_401</name>
</gene>
<comment type="catalytic activity">
    <reaction evidence="6">
        <text>2-(N(omega)-L-arginino)succinate = fumarate + L-arginine</text>
        <dbReference type="Rhea" id="RHEA:24020"/>
        <dbReference type="ChEBI" id="CHEBI:29806"/>
        <dbReference type="ChEBI" id="CHEBI:32682"/>
        <dbReference type="ChEBI" id="CHEBI:57472"/>
        <dbReference type="EC" id="4.3.2.1"/>
    </reaction>
</comment>
<evidence type="ECO:0000313" key="10">
    <source>
        <dbReference type="Proteomes" id="UP000030635"/>
    </source>
</evidence>
<sequence length="466" mass="52731">MKLWGGRFKEGTNKDVNDFNSSIRIDKRMFKEDILGSIAHVKMLKKQNIIPRSSCIKIEDGLNELLKRLENGVIDIDESSEDIHSFIEGLLTYYIGDDGKMLHTGRSRNDQVTLDLKLYLKGYVPLLINDIVSLLKVIYKKATENIDTIMPGYTHLQKAQPITFSHHILAYAEMFKRDISRIKDYLIRLDEMPLGSGALATSTYPIDRSYVAKELSFNKITLNSIDSVSDRDYVIELLSVLSIIMMHLSRFSEEIILWCTNEFNFVELSDEYSTGSSIMPQKKNPDVAELVRGKTGRVYGDLITLLTVMKGIPLAYNKDMQEDKEALFDALDTVKLSLITFTGMLDTMKINKDVMKSGAELGFTNATDLADYLVKKGTPFREAHGIVGEAVLYCIKENKGLSDLSIQELKKFSHIFEENVYDAINLSACINGRNIIGGPGKDSILTQLKFLESFIKEHELINFNLN</sequence>
<dbReference type="EC" id="4.3.2.1" evidence="2 6"/>
<feature type="domain" description="Fumarate lyase N-terminal" evidence="7">
    <location>
        <begin position="6"/>
        <end position="300"/>
    </location>
</feature>
<dbReference type="FunFam" id="1.20.200.10:FF:000002">
    <property type="entry name" value="Argininosuccinate lyase"/>
    <property type="match status" value="1"/>
</dbReference>
<dbReference type="UniPathway" id="UPA00068">
    <property type="reaction ID" value="UER00114"/>
</dbReference>
<dbReference type="InterPro" id="IPR020557">
    <property type="entry name" value="Fumarate_lyase_CS"/>
</dbReference>
<dbReference type="STRING" id="1561.NPD11_2603"/>
<dbReference type="Gene3D" id="1.10.275.10">
    <property type="entry name" value="Fumarase/aspartase (N-terminal domain)"/>
    <property type="match status" value="1"/>
</dbReference>
<evidence type="ECO:0000256" key="5">
    <source>
        <dbReference type="ARBA" id="ARBA00023239"/>
    </source>
</evidence>
<dbReference type="InterPro" id="IPR024083">
    <property type="entry name" value="Fumarase/histidase_N"/>
</dbReference>
<dbReference type="HOGENOM" id="CLU_027272_2_3_9"/>
<comment type="similarity">
    <text evidence="6">Belongs to the lyase 1 family. Argininosuccinate lyase subfamily.</text>
</comment>
<dbReference type="CDD" id="cd01359">
    <property type="entry name" value="Argininosuccinate_lyase"/>
    <property type="match status" value="1"/>
</dbReference>
<evidence type="ECO:0000256" key="4">
    <source>
        <dbReference type="ARBA" id="ARBA00022605"/>
    </source>
</evidence>
<dbReference type="PANTHER" id="PTHR43814">
    <property type="entry name" value="ARGININOSUCCINATE LYASE"/>
    <property type="match status" value="1"/>
</dbReference>
<dbReference type="OrthoDB" id="9769623at2"/>
<dbReference type="InterPro" id="IPR009049">
    <property type="entry name" value="Argininosuccinate_lyase"/>
</dbReference>
<proteinExistence type="inferred from homology"/>
<dbReference type="HAMAP" id="MF_00006">
    <property type="entry name" value="Arg_succ_lyase"/>
    <property type="match status" value="1"/>
</dbReference>
<evidence type="ECO:0000256" key="1">
    <source>
        <dbReference type="ARBA" id="ARBA00004941"/>
    </source>
</evidence>
<evidence type="ECO:0000313" key="9">
    <source>
        <dbReference type="EMBL" id="AIY83841.1"/>
    </source>
</evidence>
<dbReference type="RefSeq" id="WP_039311248.1">
    <property type="nucleotide sequence ID" value="NZ_CP006905.1"/>
</dbReference>
<evidence type="ECO:0000259" key="8">
    <source>
        <dbReference type="Pfam" id="PF14698"/>
    </source>
</evidence>
<keyword evidence="6" id="KW-0963">Cytoplasm</keyword>
<evidence type="ECO:0000259" key="7">
    <source>
        <dbReference type="Pfam" id="PF00206"/>
    </source>
</evidence>
<dbReference type="Gene3D" id="1.20.200.10">
    <property type="entry name" value="Fumarase/aspartase (Central domain)"/>
    <property type="match status" value="1"/>
</dbReference>
<keyword evidence="4 6" id="KW-0028">Amino-acid biosynthesis</keyword>
<dbReference type="Gene3D" id="1.10.40.30">
    <property type="entry name" value="Fumarase/aspartase (C-terminal domain)"/>
    <property type="match status" value="1"/>
</dbReference>
<dbReference type="PRINTS" id="PR00145">
    <property type="entry name" value="ARGSUCLYASE"/>
</dbReference>
<dbReference type="SUPFAM" id="SSF48557">
    <property type="entry name" value="L-aspartase-like"/>
    <property type="match status" value="1"/>
</dbReference>
<dbReference type="eggNOG" id="COG0165">
    <property type="taxonomic scope" value="Bacteria"/>
</dbReference>
<reference evidence="9 10" key="1">
    <citation type="journal article" date="2015" name="Infect. Genet. Evol.">
        <title>Genomic sequences of six botulinum neurotoxin-producing strains representing three clostridial species illustrate the mobility and diversity of botulinum neurotoxin genes.</title>
        <authorList>
            <person name="Smith T.J."/>
            <person name="Hill K.K."/>
            <person name="Xie G."/>
            <person name="Foley B.T."/>
            <person name="Williamson C.H."/>
            <person name="Foster J.T."/>
            <person name="Johnson S.L."/>
            <person name="Chertkov O."/>
            <person name="Teshima H."/>
            <person name="Gibbons H.S."/>
            <person name="Johnsky L.A."/>
            <person name="Karavis M.A."/>
            <person name="Smith L.A."/>
        </authorList>
    </citation>
    <scope>NUCLEOTIDE SEQUENCE [LARGE SCALE GENOMIC DNA]</scope>
    <source>
        <strain evidence="9">Sullivan</strain>
    </source>
</reference>
<dbReference type="PRINTS" id="PR00149">
    <property type="entry name" value="FUMRATELYASE"/>
</dbReference>
<dbReference type="InterPro" id="IPR000362">
    <property type="entry name" value="Fumarate_lyase_fam"/>
</dbReference>
<dbReference type="InterPro" id="IPR008948">
    <property type="entry name" value="L-Aspartase-like"/>
</dbReference>
<comment type="subcellular location">
    <subcellularLocation>
        <location evidence="6">Cytoplasm</location>
    </subcellularLocation>
</comment>
<dbReference type="PANTHER" id="PTHR43814:SF1">
    <property type="entry name" value="ARGININOSUCCINATE LYASE"/>
    <property type="match status" value="1"/>
</dbReference>
<dbReference type="FunFam" id="1.10.40.30:FF:000001">
    <property type="entry name" value="Argininosuccinate lyase"/>
    <property type="match status" value="1"/>
</dbReference>
<dbReference type="InterPro" id="IPR029419">
    <property type="entry name" value="Arg_succ_lyase_C"/>
</dbReference>
<dbReference type="GO" id="GO:0005829">
    <property type="term" value="C:cytosol"/>
    <property type="evidence" value="ECO:0007669"/>
    <property type="project" value="TreeGrafter"/>
</dbReference>
<dbReference type="InterPro" id="IPR022761">
    <property type="entry name" value="Fumarate_lyase_N"/>
</dbReference>
<keyword evidence="3 6" id="KW-0055">Arginine biosynthesis</keyword>
<evidence type="ECO:0000256" key="6">
    <source>
        <dbReference type="HAMAP-Rule" id="MF_00006"/>
    </source>
</evidence>
<accession>A0A0A7FYG6</accession>
<organism evidence="9 10">
    <name type="scientific">Clostridium baratii str. Sullivan</name>
    <dbReference type="NCBI Taxonomy" id="1415775"/>
    <lineage>
        <taxon>Bacteria</taxon>
        <taxon>Bacillati</taxon>
        <taxon>Bacillota</taxon>
        <taxon>Clostridia</taxon>
        <taxon>Eubacteriales</taxon>
        <taxon>Clostridiaceae</taxon>
        <taxon>Clostridium</taxon>
    </lineage>
</organism>
<evidence type="ECO:0000256" key="2">
    <source>
        <dbReference type="ARBA" id="ARBA00012338"/>
    </source>
</evidence>
<dbReference type="AlphaFoldDB" id="A0A0A7FYG6"/>
<dbReference type="GO" id="GO:0042450">
    <property type="term" value="P:L-arginine biosynthetic process via ornithine"/>
    <property type="evidence" value="ECO:0007669"/>
    <property type="project" value="UniProtKB-UniRule"/>
</dbReference>